<comment type="caution">
    <text evidence="1">The sequence shown here is derived from an EMBL/GenBank/DDBJ whole genome shotgun (WGS) entry which is preliminary data.</text>
</comment>
<dbReference type="EMBL" id="CAQI01000048">
    <property type="protein sequence ID" value="CCQ47165.1"/>
    <property type="molecule type" value="Genomic_DNA"/>
</dbReference>
<keyword evidence="2" id="KW-1185">Reference proteome</keyword>
<dbReference type="AlphaFoldDB" id="A0A024H4R8"/>
<dbReference type="RefSeq" id="WP_050056044.1">
    <property type="nucleotide sequence ID" value="NZ_CAQI01000048.1"/>
</dbReference>
<organism evidence="1 2">
    <name type="scientific">Pseudarthrobacter siccitolerans</name>
    <dbReference type="NCBI Taxonomy" id="861266"/>
    <lineage>
        <taxon>Bacteria</taxon>
        <taxon>Bacillati</taxon>
        <taxon>Actinomycetota</taxon>
        <taxon>Actinomycetes</taxon>
        <taxon>Micrococcales</taxon>
        <taxon>Micrococcaceae</taxon>
        <taxon>Pseudarthrobacter</taxon>
    </lineage>
</organism>
<evidence type="ECO:0008006" key="3">
    <source>
        <dbReference type="Google" id="ProtNLM"/>
    </source>
</evidence>
<sequence>MTDHRTDAASKVGFLHTAEVHVATFDALSRKHLPSASTVHRVDPEALELARQDGAAERVRAVVAAHLAELRNAGCGIVLCTCSTLGEIAEDLSGDGLAVIRIDRPMLRRAVTLGPRIGVLVALTSTIEPTTCVLAEEAADAKTDITVEVSLVEGAWDAFLAGDAEAYHSSIAQAARVLASRCDVVVLAQASMEPAAALLAGLETPVLTSPRSAVEAVAAAQQGYKNDPADAVAEYLPRETAAVRRH</sequence>
<gene>
    <name evidence="1" type="ORF">ARTSIC4J27_3145</name>
</gene>
<reference evidence="2" key="1">
    <citation type="journal article" date="2014" name="Genome Announc.">
        <title>Genome Sequence of Arthrobacter siccitolerans 4J27, a Xeroprotectant-Producing Desiccation-Tolerant Microorganism.</title>
        <authorList>
            <person name="Manzanera M."/>
            <person name="Santa-Cruz-Calvo L."/>
            <person name="Vilchez J.I."/>
            <person name="Garcia-Fontana C."/>
            <person name="Silva-Castro G.A."/>
            <person name="Calvo C."/>
            <person name="Gonzalez-Lopez J."/>
        </authorList>
    </citation>
    <scope>NUCLEOTIDE SEQUENCE [LARGE SCALE GENOMIC DNA]</scope>
    <source>
        <strain evidence="2">4J27</strain>
    </source>
</reference>
<accession>A0A024H4R8</accession>
<evidence type="ECO:0000313" key="1">
    <source>
        <dbReference type="EMBL" id="CCQ47165.1"/>
    </source>
</evidence>
<name>A0A024H4R8_9MICC</name>
<evidence type="ECO:0000313" key="2">
    <source>
        <dbReference type="Proteomes" id="UP000035722"/>
    </source>
</evidence>
<dbReference type="Proteomes" id="UP000035722">
    <property type="component" value="Unassembled WGS sequence"/>
</dbReference>
<proteinExistence type="predicted"/>
<protein>
    <recommendedName>
        <fullName evidence="3">Asp/Glu/Hydantoin racemase family protein</fullName>
    </recommendedName>
</protein>